<keyword evidence="2" id="KW-1185">Reference proteome</keyword>
<name>A0ABT6Y2W8_9BACT</name>
<evidence type="ECO:0000313" key="1">
    <source>
        <dbReference type="EMBL" id="MDI9857915.1"/>
    </source>
</evidence>
<gene>
    <name evidence="1" type="ORF">QM524_01715</name>
</gene>
<protein>
    <submittedName>
        <fullName evidence="1">Uncharacterized protein</fullName>
    </submittedName>
</protein>
<sequence length="140" mass="15686">MKQILATLTLDTHGQIVSYQSHGEMTLEEFQAFSEEALSLLAKKKTYDAAVINNELKLDMIGKYMTAMGCFRADGAIDFEPAFRPVFEKLIIEWEERKTLMGKVKAQLKAGKKKVASFFVNLGIKYAGKGLAKGVQYVKK</sequence>
<comment type="caution">
    <text evidence="1">The sequence shown here is derived from an EMBL/GenBank/DDBJ whole genome shotgun (WGS) entry which is preliminary data.</text>
</comment>
<reference evidence="1 2" key="1">
    <citation type="submission" date="2023-05" db="EMBL/GenBank/DDBJ databases">
        <title>Novel species of genus Flectobacillus isolated from stream in China.</title>
        <authorList>
            <person name="Lu H."/>
        </authorList>
    </citation>
    <scope>NUCLEOTIDE SEQUENCE [LARGE SCALE GENOMIC DNA]</scope>
    <source>
        <strain evidence="1 2">KCTC 42575</strain>
    </source>
</reference>
<dbReference type="Proteomes" id="UP001236507">
    <property type="component" value="Unassembled WGS sequence"/>
</dbReference>
<accession>A0ABT6Y2W8</accession>
<proteinExistence type="predicted"/>
<organism evidence="1 2">
    <name type="scientific">Flectobacillus roseus</name>
    <dbReference type="NCBI Taxonomy" id="502259"/>
    <lineage>
        <taxon>Bacteria</taxon>
        <taxon>Pseudomonadati</taxon>
        <taxon>Bacteroidota</taxon>
        <taxon>Cytophagia</taxon>
        <taxon>Cytophagales</taxon>
        <taxon>Flectobacillaceae</taxon>
        <taxon>Flectobacillus</taxon>
    </lineage>
</organism>
<dbReference type="EMBL" id="JASHIF010000002">
    <property type="protein sequence ID" value="MDI9857915.1"/>
    <property type="molecule type" value="Genomic_DNA"/>
</dbReference>
<dbReference type="RefSeq" id="WP_283343199.1">
    <property type="nucleotide sequence ID" value="NZ_JASHIF010000002.1"/>
</dbReference>
<evidence type="ECO:0000313" key="2">
    <source>
        <dbReference type="Proteomes" id="UP001236507"/>
    </source>
</evidence>